<dbReference type="RefSeq" id="WP_146649548.1">
    <property type="nucleotide sequence ID" value="NZ_CP012333.1"/>
</dbReference>
<gene>
    <name evidence="2" type="ORF">AKJ09_05280</name>
</gene>
<dbReference type="EMBL" id="CP012333">
    <property type="protein sequence ID" value="AKU98616.1"/>
    <property type="molecule type" value="Genomic_DNA"/>
</dbReference>
<organism evidence="2 3">
    <name type="scientific">Labilithrix luteola</name>
    <dbReference type="NCBI Taxonomy" id="1391654"/>
    <lineage>
        <taxon>Bacteria</taxon>
        <taxon>Pseudomonadati</taxon>
        <taxon>Myxococcota</taxon>
        <taxon>Polyangia</taxon>
        <taxon>Polyangiales</taxon>
        <taxon>Labilitrichaceae</taxon>
        <taxon>Labilithrix</taxon>
    </lineage>
</organism>
<evidence type="ECO:0000313" key="2">
    <source>
        <dbReference type="EMBL" id="AKU98616.1"/>
    </source>
</evidence>
<keyword evidence="3" id="KW-1185">Reference proteome</keyword>
<proteinExistence type="predicted"/>
<dbReference type="PATRIC" id="fig|1391654.3.peg.5353"/>
<dbReference type="Proteomes" id="UP000064967">
    <property type="component" value="Chromosome"/>
</dbReference>
<reference evidence="2 3" key="1">
    <citation type="submission" date="2015-08" db="EMBL/GenBank/DDBJ databases">
        <authorList>
            <person name="Babu N.S."/>
            <person name="Beckwith C.J."/>
            <person name="Beseler K.G."/>
            <person name="Brison A."/>
            <person name="Carone J.V."/>
            <person name="Caskin T.P."/>
            <person name="Diamond M."/>
            <person name="Durham M.E."/>
            <person name="Foxe J.M."/>
            <person name="Go M."/>
            <person name="Henderson B.A."/>
            <person name="Jones I.B."/>
            <person name="McGettigan J.A."/>
            <person name="Micheletti S.J."/>
            <person name="Nasrallah M.E."/>
            <person name="Ortiz D."/>
            <person name="Piller C.R."/>
            <person name="Privatt S.R."/>
            <person name="Schneider S.L."/>
            <person name="Sharp S."/>
            <person name="Smith T.C."/>
            <person name="Stanton J.D."/>
            <person name="Ullery H.E."/>
            <person name="Wilson R.J."/>
            <person name="Serrano M.G."/>
            <person name="Buck G."/>
            <person name="Lee V."/>
            <person name="Wang Y."/>
            <person name="Carvalho R."/>
            <person name="Voegtly L."/>
            <person name="Shi R."/>
            <person name="Duckworth R."/>
            <person name="Johnson A."/>
            <person name="Loviza R."/>
            <person name="Walstead R."/>
            <person name="Shah Z."/>
            <person name="Kiflezghi M."/>
            <person name="Wade K."/>
            <person name="Ball S.L."/>
            <person name="Bradley K.W."/>
            <person name="Asai D.J."/>
            <person name="Bowman C.A."/>
            <person name="Russell D.A."/>
            <person name="Pope W.H."/>
            <person name="Jacobs-Sera D."/>
            <person name="Hendrix R.W."/>
            <person name="Hatfull G.F."/>
        </authorList>
    </citation>
    <scope>NUCLEOTIDE SEQUENCE [LARGE SCALE GENOMIC DNA]</scope>
    <source>
        <strain evidence="2 3">DSM 27648</strain>
    </source>
</reference>
<protein>
    <submittedName>
        <fullName evidence="2">Uncharacterized protein</fullName>
    </submittedName>
</protein>
<feature type="region of interest" description="Disordered" evidence="1">
    <location>
        <begin position="107"/>
        <end position="136"/>
    </location>
</feature>
<dbReference type="STRING" id="1391654.AKJ09_05280"/>
<evidence type="ECO:0000256" key="1">
    <source>
        <dbReference type="SAM" id="MobiDB-lite"/>
    </source>
</evidence>
<accession>A0A0K1PYY3</accession>
<dbReference type="AlphaFoldDB" id="A0A0K1PYY3"/>
<dbReference type="KEGG" id="llu:AKJ09_05280"/>
<name>A0A0K1PYY3_9BACT</name>
<evidence type="ECO:0000313" key="3">
    <source>
        <dbReference type="Proteomes" id="UP000064967"/>
    </source>
</evidence>
<sequence length="289" mass="28952">MTELSPKARALLSRTASGFEPTQADRDRLRSALRARMLAGAATAAVVPAAVNAASSTAPPAAAGTTTVLAAAKAGGVVSKLALVKIGAALLVVGAAATTTAVLSTHDGADVPRAPSNLASPTATTAPPPAPGDAKAVWESAPETAPIEVATASSQDVSPPPRAATVAVPVAARSVSPRVEAVPSAVRPARADEAFDAEMAVMREVQVALRSHDAARALAALDAHDARFGGGALAEERAAARVIALCDLGRQAEASAARSAFLASFPRSLQAERVRRACASSETNGAPRD</sequence>